<dbReference type="GO" id="GO:0016791">
    <property type="term" value="F:phosphatase activity"/>
    <property type="evidence" value="ECO:0007669"/>
    <property type="project" value="UniProtKB-ARBA"/>
</dbReference>
<dbReference type="GO" id="GO:0005829">
    <property type="term" value="C:cytosol"/>
    <property type="evidence" value="ECO:0007669"/>
    <property type="project" value="TreeGrafter"/>
</dbReference>
<dbReference type="Pfam" id="PF08282">
    <property type="entry name" value="Hydrolase_3"/>
    <property type="match status" value="1"/>
</dbReference>
<dbReference type="RefSeq" id="WP_025015565.1">
    <property type="nucleotide sequence ID" value="NZ_AZFU01000016.1"/>
</dbReference>
<evidence type="ECO:0008006" key="3">
    <source>
        <dbReference type="Google" id="ProtNLM"/>
    </source>
</evidence>
<dbReference type="PANTHER" id="PTHR10000:SF53">
    <property type="entry name" value="5-AMINO-6-(5-PHOSPHO-D-RIBITYLAMINO)URACIL PHOSPHATASE YBJI-RELATED"/>
    <property type="match status" value="1"/>
</dbReference>
<dbReference type="EMBL" id="AZFU01000016">
    <property type="protein sequence ID" value="KRM04948.1"/>
    <property type="molecule type" value="Genomic_DNA"/>
</dbReference>
<dbReference type="SFLD" id="SFLDG01140">
    <property type="entry name" value="C2.B:_Phosphomannomutase_and_P"/>
    <property type="match status" value="1"/>
</dbReference>
<dbReference type="PANTHER" id="PTHR10000">
    <property type="entry name" value="PHOSPHOSERINE PHOSPHATASE"/>
    <property type="match status" value="1"/>
</dbReference>
<dbReference type="NCBIfam" id="TIGR01484">
    <property type="entry name" value="HAD-SF-IIB"/>
    <property type="match status" value="1"/>
</dbReference>
<dbReference type="SUPFAM" id="SSF56784">
    <property type="entry name" value="HAD-like"/>
    <property type="match status" value="1"/>
</dbReference>
<dbReference type="GO" id="GO:0000287">
    <property type="term" value="F:magnesium ion binding"/>
    <property type="evidence" value="ECO:0007669"/>
    <property type="project" value="TreeGrafter"/>
</dbReference>
<dbReference type="eggNOG" id="COG0561">
    <property type="taxonomic scope" value="Bacteria"/>
</dbReference>
<dbReference type="OrthoDB" id="9814970at2"/>
<dbReference type="NCBIfam" id="TIGR00099">
    <property type="entry name" value="Cof-subfamily"/>
    <property type="match status" value="1"/>
</dbReference>
<dbReference type="PATRIC" id="fig|1423767.3.peg.373"/>
<dbReference type="AlphaFoldDB" id="A0A0R1VP58"/>
<reference evidence="1 2" key="1">
    <citation type="journal article" date="2015" name="Genome Announc.">
        <title>Expanding the biotechnology potential of lactobacilli through comparative genomics of 213 strains and associated genera.</title>
        <authorList>
            <person name="Sun Z."/>
            <person name="Harris H.M."/>
            <person name="McCann A."/>
            <person name="Guo C."/>
            <person name="Argimon S."/>
            <person name="Zhang W."/>
            <person name="Yang X."/>
            <person name="Jeffery I.B."/>
            <person name="Cooney J.C."/>
            <person name="Kagawa T.F."/>
            <person name="Liu W."/>
            <person name="Song Y."/>
            <person name="Salvetti E."/>
            <person name="Wrobel A."/>
            <person name="Rasinkangas P."/>
            <person name="Parkhill J."/>
            <person name="Rea M.C."/>
            <person name="O'Sullivan O."/>
            <person name="Ritari J."/>
            <person name="Douillard F.P."/>
            <person name="Paul Ross R."/>
            <person name="Yang R."/>
            <person name="Briner A.E."/>
            <person name="Felis G.E."/>
            <person name="de Vos W.M."/>
            <person name="Barrangou R."/>
            <person name="Klaenhammer T.R."/>
            <person name="Caufield P.W."/>
            <person name="Cui Y."/>
            <person name="Zhang H."/>
            <person name="O'Toole P.W."/>
        </authorList>
    </citation>
    <scope>NUCLEOTIDE SEQUENCE [LARGE SCALE GENOMIC DNA]</scope>
    <source>
        <strain evidence="1 2">DSM 16761</strain>
    </source>
</reference>
<evidence type="ECO:0000313" key="2">
    <source>
        <dbReference type="Proteomes" id="UP000051307"/>
    </source>
</evidence>
<sequence length="272" mass="30814">MNKLPFKVVAVDMDGTFMRDNQTFDHKRFDRILNQLRDQGGHFIVSSGRPYTRLRKDFAGFLTRIDIIADNGSLLLQDNNIISTHLITYKTTVDLIHFIQEHYPESSVIVTGVDNSYTTVNASPDFKQKMSFYYPECVEVNDLLSTVSPNGQVTKITLSYKKDFSAELEREFNKHHTEKVHCTSSGFGLLDIVPYSVNKGSALKYFLRYFGVKPSKLIAFGDGMNDIEMLKLAGYSYAMANGDPEIKKIAKYEAPSNNDDGVLEVLDSYLNK</sequence>
<dbReference type="InterPro" id="IPR000150">
    <property type="entry name" value="Cof"/>
</dbReference>
<dbReference type="InterPro" id="IPR036412">
    <property type="entry name" value="HAD-like_sf"/>
</dbReference>
<name>A0A0R1VP58_9LACO</name>
<accession>A0A0R1VP58</accession>
<proteinExistence type="predicted"/>
<dbReference type="PROSITE" id="PS01229">
    <property type="entry name" value="COF_2"/>
    <property type="match status" value="1"/>
</dbReference>
<gene>
    <name evidence="1" type="ORF">FC59_GL000360</name>
</gene>
<dbReference type="Gene3D" id="3.40.50.1000">
    <property type="entry name" value="HAD superfamily/HAD-like"/>
    <property type="match status" value="1"/>
</dbReference>
<dbReference type="Gene3D" id="3.30.1240.10">
    <property type="match status" value="1"/>
</dbReference>
<evidence type="ECO:0000313" key="1">
    <source>
        <dbReference type="EMBL" id="KRM04948.1"/>
    </source>
</evidence>
<dbReference type="InterPro" id="IPR023214">
    <property type="entry name" value="HAD_sf"/>
</dbReference>
<organism evidence="1 2">
    <name type="scientific">Lactobacillus kitasatonis DSM 16761 = JCM 1039</name>
    <dbReference type="NCBI Taxonomy" id="1423767"/>
    <lineage>
        <taxon>Bacteria</taxon>
        <taxon>Bacillati</taxon>
        <taxon>Bacillota</taxon>
        <taxon>Bacilli</taxon>
        <taxon>Lactobacillales</taxon>
        <taxon>Lactobacillaceae</taxon>
        <taxon>Lactobacillus</taxon>
    </lineage>
</organism>
<dbReference type="CDD" id="cd07518">
    <property type="entry name" value="HAD_YbiV-Like"/>
    <property type="match status" value="1"/>
</dbReference>
<comment type="caution">
    <text evidence="1">The sequence shown here is derived from an EMBL/GenBank/DDBJ whole genome shotgun (WGS) entry which is preliminary data.</text>
</comment>
<dbReference type="SFLD" id="SFLDS00003">
    <property type="entry name" value="Haloacid_Dehalogenase"/>
    <property type="match status" value="1"/>
</dbReference>
<dbReference type="Proteomes" id="UP000051307">
    <property type="component" value="Unassembled WGS sequence"/>
</dbReference>
<protein>
    <recommendedName>
        <fullName evidence="3">Sugar-phosphatase</fullName>
    </recommendedName>
</protein>
<dbReference type="InterPro" id="IPR006379">
    <property type="entry name" value="HAD-SF_hydro_IIB"/>
</dbReference>